<name>A0ABR7RPY7_9PROT</name>
<keyword evidence="2" id="KW-1185">Reference proteome</keyword>
<dbReference type="PROSITE" id="PS51257">
    <property type="entry name" value="PROKAR_LIPOPROTEIN"/>
    <property type="match status" value="1"/>
</dbReference>
<reference evidence="1 2" key="1">
    <citation type="journal article" date="2013" name="Int. J. Syst. Evol. Microbiol.">
        <title>Roseomonas aerophila sp. nov., isolated from air.</title>
        <authorList>
            <person name="Kim S.J."/>
            <person name="Weon H.Y."/>
            <person name="Ahn J.H."/>
            <person name="Hong S.B."/>
            <person name="Seok S.J."/>
            <person name="Whang K.S."/>
            <person name="Kwon S.W."/>
        </authorList>
    </citation>
    <scope>NUCLEOTIDE SEQUENCE [LARGE SCALE GENOMIC DNA]</scope>
    <source>
        <strain evidence="1 2">NBRC 108923</strain>
    </source>
</reference>
<organism evidence="1 2">
    <name type="scientific">Teichococcus aerophilus</name>
    <dbReference type="NCBI Taxonomy" id="1224513"/>
    <lineage>
        <taxon>Bacteria</taxon>
        <taxon>Pseudomonadati</taxon>
        <taxon>Pseudomonadota</taxon>
        <taxon>Alphaproteobacteria</taxon>
        <taxon>Acetobacterales</taxon>
        <taxon>Roseomonadaceae</taxon>
        <taxon>Roseomonas</taxon>
    </lineage>
</organism>
<proteinExistence type="predicted"/>
<evidence type="ECO:0000313" key="2">
    <source>
        <dbReference type="Proteomes" id="UP000626026"/>
    </source>
</evidence>
<dbReference type="RefSeq" id="WP_187785520.1">
    <property type="nucleotide sequence ID" value="NZ_JACTVA010000031.1"/>
</dbReference>
<comment type="caution">
    <text evidence="1">The sequence shown here is derived from an EMBL/GenBank/DDBJ whole genome shotgun (WGS) entry which is preliminary data.</text>
</comment>
<accession>A0ABR7RPY7</accession>
<dbReference type="EMBL" id="JACTVA010000031">
    <property type="protein sequence ID" value="MBC9208359.1"/>
    <property type="molecule type" value="Genomic_DNA"/>
</dbReference>
<evidence type="ECO:0000313" key="1">
    <source>
        <dbReference type="EMBL" id="MBC9208359.1"/>
    </source>
</evidence>
<dbReference type="Proteomes" id="UP000626026">
    <property type="component" value="Unassembled WGS sequence"/>
</dbReference>
<protein>
    <submittedName>
        <fullName evidence="1">Uncharacterized protein</fullName>
    </submittedName>
</protein>
<sequence length="186" mass="20146">MRHQAPRRALLAFPLILLGACQQDRAALHGGAMAASSGALALRKLQSRRFETRDEPLVLQAAAGVMQDLGFTIDDARAGAGLIVASKERDAVEAQQVAGQMLLVLLAALARTQHQAVWERDQRIRAAIVVTAGGDAASTLARITFQRVVTNTNNQVSRVETIEDPQIYRAFFDALSQSVFLEANEI</sequence>
<gene>
    <name evidence="1" type="ORF">IBL26_16050</name>
</gene>